<keyword evidence="5" id="KW-0539">Nucleus</keyword>
<dbReference type="OrthoDB" id="532500at2759"/>
<comment type="subcellular location">
    <subcellularLocation>
        <location evidence="1">Nucleus</location>
        <location evidence="1">Nucleolus</location>
    </subcellularLocation>
</comment>
<proteinExistence type="inferred from homology"/>
<dbReference type="PANTHER" id="PTHR14440">
    <property type="entry name" value="DNA-DIRECTED RNA POLYMERASE I SUBUNIT RPA49"/>
    <property type="match status" value="1"/>
</dbReference>
<comment type="similarity">
    <text evidence="2">Belongs to the eukaryotic RPA49/POLR1E RNA polymerase subunit family.</text>
</comment>
<sequence>MASSSAQKRKRDSNDLDEVTLRVAARSEAEVGPVLACFPALQPPKTTPFCLYIRNASEDESNAEKKKPRKESILVGEAETVEFVSTEESQPASAGCSYLVGIYDKRTKTTTLREAPLHILSRQVKALKNLKSIEVSSEERIKLRNTLGETFGTKKAKAAIRAQERNRVDVDAMQGVAGHLQQRIQANTESLPTQAEAKATADSNRLIPTYDENAQRPEDVYKLHDIIPEVEFNALSITPFKVAVTMHERKALLPHSRSNWINQHLSLLFSAPKPNKIHL</sequence>
<evidence type="ECO:0000256" key="2">
    <source>
        <dbReference type="ARBA" id="ARBA00009430"/>
    </source>
</evidence>
<dbReference type="GO" id="GO:0003677">
    <property type="term" value="F:DNA binding"/>
    <property type="evidence" value="ECO:0007669"/>
    <property type="project" value="InterPro"/>
</dbReference>
<evidence type="ECO:0000256" key="3">
    <source>
        <dbReference type="ARBA" id="ARBA00022478"/>
    </source>
</evidence>
<keyword evidence="7" id="KW-1185">Reference proteome</keyword>
<evidence type="ECO:0000313" key="7">
    <source>
        <dbReference type="Proteomes" id="UP000186601"/>
    </source>
</evidence>
<name>A0A2R6S4Q2_9APHY</name>
<keyword evidence="3" id="KW-0240">DNA-directed RNA polymerase</keyword>
<organism evidence="6 7">
    <name type="scientific">Hermanssonia centrifuga</name>
    <dbReference type="NCBI Taxonomy" id="98765"/>
    <lineage>
        <taxon>Eukaryota</taxon>
        <taxon>Fungi</taxon>
        <taxon>Dikarya</taxon>
        <taxon>Basidiomycota</taxon>
        <taxon>Agaricomycotina</taxon>
        <taxon>Agaricomycetes</taxon>
        <taxon>Polyporales</taxon>
        <taxon>Meruliaceae</taxon>
        <taxon>Hermanssonia</taxon>
    </lineage>
</organism>
<dbReference type="EMBL" id="MLYV02000069">
    <property type="protein sequence ID" value="PSS37246.1"/>
    <property type="molecule type" value="Genomic_DNA"/>
</dbReference>
<comment type="caution">
    <text evidence="6">The sequence shown here is derived from an EMBL/GenBank/DDBJ whole genome shotgun (WGS) entry which is preliminary data.</text>
</comment>
<reference evidence="6 7" key="1">
    <citation type="submission" date="2018-02" db="EMBL/GenBank/DDBJ databases">
        <title>Genome sequence of the basidiomycete white-rot fungus Phlebia centrifuga.</title>
        <authorList>
            <person name="Granchi Z."/>
            <person name="Peng M."/>
            <person name="de Vries R.P."/>
            <person name="Hilden K."/>
            <person name="Makela M.R."/>
            <person name="Grigoriev I."/>
            <person name="Riley R."/>
        </authorList>
    </citation>
    <scope>NUCLEOTIDE SEQUENCE [LARGE SCALE GENOMIC DNA]</scope>
    <source>
        <strain evidence="6 7">FBCC195</strain>
    </source>
</reference>
<dbReference type="AlphaFoldDB" id="A0A2R6S4Q2"/>
<evidence type="ECO:0000313" key="6">
    <source>
        <dbReference type="EMBL" id="PSS37246.1"/>
    </source>
</evidence>
<dbReference type="GO" id="GO:0000428">
    <property type="term" value="C:DNA-directed RNA polymerase complex"/>
    <property type="evidence" value="ECO:0007669"/>
    <property type="project" value="UniProtKB-KW"/>
</dbReference>
<accession>A0A2R6S4Q2</accession>
<evidence type="ECO:0000256" key="1">
    <source>
        <dbReference type="ARBA" id="ARBA00004604"/>
    </source>
</evidence>
<dbReference type="STRING" id="98765.A0A2R6S4Q2"/>
<protein>
    <submittedName>
        <fullName evidence="6">Uncharacterized protein</fullName>
    </submittedName>
</protein>
<dbReference type="GO" id="GO:0006351">
    <property type="term" value="P:DNA-templated transcription"/>
    <property type="evidence" value="ECO:0007669"/>
    <property type="project" value="InterPro"/>
</dbReference>
<dbReference type="Pfam" id="PF06870">
    <property type="entry name" value="RNA_pol_I_A49"/>
    <property type="match status" value="1"/>
</dbReference>
<evidence type="ECO:0000256" key="4">
    <source>
        <dbReference type="ARBA" id="ARBA00023163"/>
    </source>
</evidence>
<keyword evidence="4" id="KW-0804">Transcription</keyword>
<dbReference type="Proteomes" id="UP000186601">
    <property type="component" value="Unassembled WGS sequence"/>
</dbReference>
<dbReference type="GO" id="GO:0005730">
    <property type="term" value="C:nucleolus"/>
    <property type="evidence" value="ECO:0007669"/>
    <property type="project" value="UniProtKB-SubCell"/>
</dbReference>
<dbReference type="InterPro" id="IPR009668">
    <property type="entry name" value="RNA_pol-assoc_fac_A49-like"/>
</dbReference>
<gene>
    <name evidence="6" type="ORF">PHLCEN_2v884</name>
</gene>
<evidence type="ECO:0000256" key="5">
    <source>
        <dbReference type="ARBA" id="ARBA00023242"/>
    </source>
</evidence>